<dbReference type="EMBL" id="JALJRB010000013">
    <property type="protein sequence ID" value="MCJ8501360.1"/>
    <property type="molecule type" value="Genomic_DNA"/>
</dbReference>
<dbReference type="AlphaFoldDB" id="A0AA41UJ10"/>
<comment type="caution">
    <text evidence="1">The sequence shown here is derived from an EMBL/GenBank/DDBJ whole genome shotgun (WGS) entry which is preliminary data.</text>
</comment>
<reference evidence="1" key="1">
    <citation type="submission" date="2022-04" db="EMBL/GenBank/DDBJ databases">
        <title>Desulfatitalea alkaliphila sp. nov., a novel anaerobic sulfate-reducing bacterium isolated from terrestrial mud volcano, Taman Peninsula, Russia.</title>
        <authorList>
            <person name="Khomyakova M.A."/>
            <person name="Merkel A.Y."/>
            <person name="Slobodkin A.I."/>
        </authorList>
    </citation>
    <scope>NUCLEOTIDE SEQUENCE</scope>
    <source>
        <strain evidence="1">M08but</strain>
    </source>
</reference>
<evidence type="ECO:0000313" key="2">
    <source>
        <dbReference type="Proteomes" id="UP001165427"/>
    </source>
</evidence>
<accession>A0AA41UJ10</accession>
<protein>
    <submittedName>
        <fullName evidence="1">Uncharacterized protein</fullName>
    </submittedName>
</protein>
<gene>
    <name evidence="1" type="ORF">MRX98_12315</name>
</gene>
<organism evidence="1 2">
    <name type="scientific">Desulfatitalea alkaliphila</name>
    <dbReference type="NCBI Taxonomy" id="2929485"/>
    <lineage>
        <taxon>Bacteria</taxon>
        <taxon>Pseudomonadati</taxon>
        <taxon>Thermodesulfobacteriota</taxon>
        <taxon>Desulfobacteria</taxon>
        <taxon>Desulfobacterales</taxon>
        <taxon>Desulfosarcinaceae</taxon>
        <taxon>Desulfatitalea</taxon>
    </lineage>
</organism>
<name>A0AA41UJ10_9BACT</name>
<evidence type="ECO:0000313" key="1">
    <source>
        <dbReference type="EMBL" id="MCJ8501360.1"/>
    </source>
</evidence>
<keyword evidence="2" id="KW-1185">Reference proteome</keyword>
<sequence>MDRPLGGATPDGGGIDRLDSVFGMKKDARRNDIDCSDGLQSSARRMTFQGAWPHGGFKCGGTSLHLNPGSMYP</sequence>
<proteinExistence type="predicted"/>
<dbReference type="Proteomes" id="UP001165427">
    <property type="component" value="Unassembled WGS sequence"/>
</dbReference>
<dbReference type="RefSeq" id="WP_246908771.1">
    <property type="nucleotide sequence ID" value="NZ_JALJRB010000013.1"/>
</dbReference>